<dbReference type="EMBL" id="CAJJDN010000054">
    <property type="protein sequence ID" value="CAD8089505.1"/>
    <property type="molecule type" value="Genomic_DNA"/>
</dbReference>
<name>A0A8S1NKH2_9CILI</name>
<gene>
    <name evidence="1" type="ORF">PSON_ATCC_30995.1.T0540149</name>
</gene>
<keyword evidence="2" id="KW-1185">Reference proteome</keyword>
<sequence length="702" mass="83157">MNENENILMSDNSFNQQKFCITPSKPEKRIRENYLLQTPITPNVQRTLFTNHKNLSASKFIIDEQLVDQQISQIEVDQAVELIQEICLRFNLTFSKFSIVSQDVIRLIYLFKEIKMICTYPIEKLYDFLNVVQMRYPNSISLVISSQKLPSILQINDIFELRQIKQGLVNITYLQLYRRDSDTIMQILRTLNVKQAFYFDDVEQCRYLLSENIKQHIVCNRGVLPATNIQELRNYLSIQTSYIGPTLDIGHIQSEYKPNYQLNKVIFMDSESYSRMLTRLEEQNLQTVALKFQNNKNITTFEDFCINNQITCKYQAISSSADLKTQYEVLVHIDQVNSLQAYLNDCAFLNKDCISIVYLSKEQYLIKRKSLFFQQTSLELLEAIYNQLCLNQNKVNLNQIKQWFMIDNPMKLMNMLEKHQLIQIDTIIPMKCSVSIDTMADTNSEQINQLIKYVKLHSRRIISLRKDVSTVKHFEIDLEDVAKFMNKSIIELCIQIESKNKVFLEPEFYEFLINYQISDNQSHFANNNKIKNQLFQCAQDITKIKQQQIQELDIWFCLGQMLKISSLSKCINYYSNQQKFAEIVDKYFTTENKLTIGELFQHNHLKYMPIKTIEGLREKTKIITDIRKIYQSIVKDKDRDMLNRIPINRRVHFELTKQYISYDLDQLSDLVNYYIDQQIKQTQKYRIKGWLIDLPIKKVKFS</sequence>
<dbReference type="AlphaFoldDB" id="A0A8S1NKH2"/>
<accession>A0A8S1NKH2</accession>
<reference evidence="1" key="1">
    <citation type="submission" date="2021-01" db="EMBL/GenBank/DDBJ databases">
        <authorList>
            <consortium name="Genoscope - CEA"/>
            <person name="William W."/>
        </authorList>
    </citation>
    <scope>NUCLEOTIDE SEQUENCE</scope>
</reference>
<dbReference type="Proteomes" id="UP000692954">
    <property type="component" value="Unassembled WGS sequence"/>
</dbReference>
<protein>
    <submittedName>
        <fullName evidence="1">Uncharacterized protein</fullName>
    </submittedName>
</protein>
<organism evidence="1 2">
    <name type="scientific">Paramecium sonneborni</name>
    <dbReference type="NCBI Taxonomy" id="65129"/>
    <lineage>
        <taxon>Eukaryota</taxon>
        <taxon>Sar</taxon>
        <taxon>Alveolata</taxon>
        <taxon>Ciliophora</taxon>
        <taxon>Intramacronucleata</taxon>
        <taxon>Oligohymenophorea</taxon>
        <taxon>Peniculida</taxon>
        <taxon>Parameciidae</taxon>
        <taxon>Paramecium</taxon>
    </lineage>
</organism>
<dbReference type="OrthoDB" id="287789at2759"/>
<proteinExistence type="predicted"/>
<comment type="caution">
    <text evidence="1">The sequence shown here is derived from an EMBL/GenBank/DDBJ whole genome shotgun (WGS) entry which is preliminary data.</text>
</comment>
<evidence type="ECO:0000313" key="1">
    <source>
        <dbReference type="EMBL" id="CAD8089505.1"/>
    </source>
</evidence>
<evidence type="ECO:0000313" key="2">
    <source>
        <dbReference type="Proteomes" id="UP000692954"/>
    </source>
</evidence>